<dbReference type="STRING" id="134849.SAMN05443668_104256"/>
<dbReference type="InterPro" id="IPR045254">
    <property type="entry name" value="Nit1/2_C-N_Hydrolase"/>
</dbReference>
<accession>A0A1M7Q7C7</accession>
<dbReference type="PROSITE" id="PS01227">
    <property type="entry name" value="UPF0012"/>
    <property type="match status" value="1"/>
</dbReference>
<evidence type="ECO:0000259" key="3">
    <source>
        <dbReference type="PROSITE" id="PS50263"/>
    </source>
</evidence>
<dbReference type="EMBL" id="FRCS01000004">
    <property type="protein sequence ID" value="SHN26398.1"/>
    <property type="molecule type" value="Genomic_DNA"/>
</dbReference>
<dbReference type="Gene3D" id="3.60.110.10">
    <property type="entry name" value="Carbon-nitrogen hydrolase"/>
    <property type="match status" value="1"/>
</dbReference>
<proteinExistence type="inferred from homology"/>
<name>A0A1M7Q7C7_9ACTN</name>
<evidence type="ECO:0000256" key="1">
    <source>
        <dbReference type="ARBA" id="ARBA00010613"/>
    </source>
</evidence>
<sequence length="287" mass="31545">MRVAVCQLNTRDDRAANLAEARRLLERAAAAGADFAVLPEFVDYLGRRRGEPEPEPVDGEFATFFADAARDLNLWVLAGSFRERAEDGERAYNTSLVFDRSGERVAAYRKIHLYDVEIPGRVSYHESKTIAPGSELVVADVEGVPVGLSICYDLRFPELYRALAVAGARVLVVPAAFMAHTGRDHWEVLLRARAIENQCYVVAAGQIGDHEPDRTCFGRSMVIDPWGTVVAQAPDVPGVVIADLDLDRVESVRAELPSLANRRLPDQDAVLRNYSAKSQVSPVATGR</sequence>
<dbReference type="Proteomes" id="UP000184440">
    <property type="component" value="Unassembled WGS sequence"/>
</dbReference>
<dbReference type="OrthoDB" id="9811121at2"/>
<dbReference type="PROSITE" id="PS50263">
    <property type="entry name" value="CN_HYDROLASE"/>
    <property type="match status" value="1"/>
</dbReference>
<dbReference type="InterPro" id="IPR003010">
    <property type="entry name" value="C-N_Hydrolase"/>
</dbReference>
<evidence type="ECO:0000313" key="4">
    <source>
        <dbReference type="EMBL" id="SHN26398.1"/>
    </source>
</evidence>
<comment type="similarity">
    <text evidence="1">Belongs to the carbon-nitrogen hydrolase superfamily. NIT1/NIT2 family.</text>
</comment>
<evidence type="ECO:0000313" key="5">
    <source>
        <dbReference type="Proteomes" id="UP000184440"/>
    </source>
</evidence>
<dbReference type="AlphaFoldDB" id="A0A1M7Q7C7"/>
<dbReference type="GO" id="GO:0016811">
    <property type="term" value="F:hydrolase activity, acting on carbon-nitrogen (but not peptide) bonds, in linear amides"/>
    <property type="evidence" value="ECO:0007669"/>
    <property type="project" value="InterPro"/>
</dbReference>
<keyword evidence="2 4" id="KW-0378">Hydrolase</keyword>
<dbReference type="CDD" id="cd07572">
    <property type="entry name" value="nit"/>
    <property type="match status" value="1"/>
</dbReference>
<evidence type="ECO:0000256" key="2">
    <source>
        <dbReference type="ARBA" id="ARBA00022801"/>
    </source>
</evidence>
<keyword evidence="5" id="KW-1185">Reference proteome</keyword>
<dbReference type="InterPro" id="IPR036526">
    <property type="entry name" value="C-N_Hydrolase_sf"/>
</dbReference>
<dbReference type="PANTHER" id="PTHR23088:SF27">
    <property type="entry name" value="DEAMINATED GLUTATHIONE AMIDASE"/>
    <property type="match status" value="1"/>
</dbReference>
<organism evidence="4 5">
    <name type="scientific">Cryptosporangium aurantiacum</name>
    <dbReference type="NCBI Taxonomy" id="134849"/>
    <lineage>
        <taxon>Bacteria</taxon>
        <taxon>Bacillati</taxon>
        <taxon>Actinomycetota</taxon>
        <taxon>Actinomycetes</taxon>
        <taxon>Cryptosporangiales</taxon>
        <taxon>Cryptosporangiaceae</taxon>
        <taxon>Cryptosporangium</taxon>
    </lineage>
</organism>
<protein>
    <submittedName>
        <fullName evidence="4">Predicted amidohydrolase</fullName>
    </submittedName>
</protein>
<dbReference type="Pfam" id="PF00795">
    <property type="entry name" value="CN_hydrolase"/>
    <property type="match status" value="1"/>
</dbReference>
<dbReference type="SUPFAM" id="SSF56317">
    <property type="entry name" value="Carbon-nitrogen hydrolase"/>
    <property type="match status" value="1"/>
</dbReference>
<dbReference type="PANTHER" id="PTHR23088">
    <property type="entry name" value="NITRILASE-RELATED"/>
    <property type="match status" value="1"/>
</dbReference>
<feature type="domain" description="CN hydrolase" evidence="3">
    <location>
        <begin position="1"/>
        <end position="246"/>
    </location>
</feature>
<reference evidence="4 5" key="1">
    <citation type="submission" date="2016-11" db="EMBL/GenBank/DDBJ databases">
        <authorList>
            <person name="Jaros S."/>
            <person name="Januszkiewicz K."/>
            <person name="Wedrychowicz H."/>
        </authorList>
    </citation>
    <scope>NUCLEOTIDE SEQUENCE [LARGE SCALE GENOMIC DNA]</scope>
    <source>
        <strain evidence="4 5">DSM 46144</strain>
    </source>
</reference>
<gene>
    <name evidence="4" type="ORF">SAMN05443668_104256</name>
</gene>
<dbReference type="InterPro" id="IPR001110">
    <property type="entry name" value="UPF0012_CS"/>
</dbReference>